<evidence type="ECO:0000259" key="1">
    <source>
        <dbReference type="Pfam" id="PF02557"/>
    </source>
</evidence>
<feature type="domain" description="D-alanyl-D-alanine carboxypeptidase-like core" evidence="1">
    <location>
        <begin position="79"/>
        <end position="211"/>
    </location>
</feature>
<dbReference type="Gene3D" id="3.30.1380.10">
    <property type="match status" value="1"/>
</dbReference>
<proteinExistence type="predicted"/>
<evidence type="ECO:0000313" key="2">
    <source>
        <dbReference type="EMBL" id="MFB9104477.1"/>
    </source>
</evidence>
<dbReference type="PROSITE" id="PS51257">
    <property type="entry name" value="PROKAR_LIPOPROTEIN"/>
    <property type="match status" value="1"/>
</dbReference>
<dbReference type="InterPro" id="IPR009045">
    <property type="entry name" value="Zn_M74/Hedgehog-like"/>
</dbReference>
<gene>
    <name evidence="2" type="ORF">ACFFU1_06195</name>
</gene>
<dbReference type="SUPFAM" id="SSF55166">
    <property type="entry name" value="Hedgehog/DD-peptidase"/>
    <property type="match status" value="1"/>
</dbReference>
<protein>
    <submittedName>
        <fullName evidence="2">M15 family metallopeptidase</fullName>
    </submittedName>
</protein>
<dbReference type="PANTHER" id="PTHR34385:SF1">
    <property type="entry name" value="PEPTIDOGLYCAN L-ALANYL-D-GLUTAMATE ENDOPEPTIDASE CWLK"/>
    <property type="match status" value="1"/>
</dbReference>
<dbReference type="CDD" id="cd14847">
    <property type="entry name" value="DD-carboxypeptidase_like"/>
    <property type="match status" value="1"/>
</dbReference>
<comment type="caution">
    <text evidence="2">The sequence shown here is derived from an EMBL/GenBank/DDBJ whole genome shotgun (WGS) entry which is preliminary data.</text>
</comment>
<evidence type="ECO:0000313" key="3">
    <source>
        <dbReference type="Proteomes" id="UP001589590"/>
    </source>
</evidence>
<dbReference type="RefSeq" id="WP_290274077.1">
    <property type="nucleotide sequence ID" value="NZ_JAUFQP010000013.1"/>
</dbReference>
<keyword evidence="3" id="KW-1185">Reference proteome</keyword>
<dbReference type="Pfam" id="PF02557">
    <property type="entry name" value="VanY"/>
    <property type="match status" value="1"/>
</dbReference>
<organism evidence="2 3">
    <name type="scientific">Algibacter miyuki</name>
    <dbReference type="NCBI Taxonomy" id="1306933"/>
    <lineage>
        <taxon>Bacteria</taxon>
        <taxon>Pseudomonadati</taxon>
        <taxon>Bacteroidota</taxon>
        <taxon>Flavobacteriia</taxon>
        <taxon>Flavobacteriales</taxon>
        <taxon>Flavobacteriaceae</taxon>
        <taxon>Algibacter</taxon>
    </lineage>
</organism>
<dbReference type="Proteomes" id="UP001589590">
    <property type="component" value="Unassembled WGS sequence"/>
</dbReference>
<dbReference type="EMBL" id="JBHMFA010000005">
    <property type="protein sequence ID" value="MFB9104477.1"/>
    <property type="molecule type" value="Genomic_DNA"/>
</dbReference>
<dbReference type="InterPro" id="IPR003709">
    <property type="entry name" value="VanY-like_core_dom"/>
</dbReference>
<sequence length="252" mass="29522">MKKILGLTLFVFTFVLYACKDVKKQDVKTVLITETLPIKKPTSIIDSTITKDLVLGKFDYRKHELFQKVSPVHSSKTLYLNKSCYAAFVNMFEHAKADGIDLKIISGTRNFYEQKAIWERKWKKYSNLKPKARSLKILEYSSMPTSSRHHWGTDMDLNNLNNRYFETGTGLKIYNWLIKNAETYGFKQVYTAKTNGRTGYNMEKWHWSYMPLAENYLKFYNEHITYDDVSGFRGSEQASEVEIIKYYVNGIL</sequence>
<accession>A0ABV5GXX6</accession>
<dbReference type="InterPro" id="IPR052179">
    <property type="entry name" value="DD-CPase-like"/>
</dbReference>
<dbReference type="PANTHER" id="PTHR34385">
    <property type="entry name" value="D-ALANYL-D-ALANINE CARBOXYPEPTIDASE"/>
    <property type="match status" value="1"/>
</dbReference>
<name>A0ABV5GXX6_9FLAO</name>
<reference evidence="2 3" key="1">
    <citation type="submission" date="2024-09" db="EMBL/GenBank/DDBJ databases">
        <authorList>
            <person name="Sun Q."/>
            <person name="Mori K."/>
        </authorList>
    </citation>
    <scope>NUCLEOTIDE SEQUENCE [LARGE SCALE GENOMIC DNA]</scope>
    <source>
        <strain evidence="2 3">CECT 8300</strain>
    </source>
</reference>